<dbReference type="EMBL" id="BMAU01021313">
    <property type="protein sequence ID" value="GFY12298.1"/>
    <property type="molecule type" value="Genomic_DNA"/>
</dbReference>
<dbReference type="AlphaFoldDB" id="A0A8X6SIY7"/>
<evidence type="ECO:0000313" key="1">
    <source>
        <dbReference type="EMBL" id="GFY12298.1"/>
    </source>
</evidence>
<name>A0A8X6SIY7_TRICX</name>
<proteinExistence type="predicted"/>
<accession>A0A8X6SIY7</accession>
<sequence>MSNTTSNHDTECRTSVPKHNATVQHPLITVSPNSNLTILMLQAEVGYVSKHNVLPLRCPCPPFITPLAAQTSVISSKVQTKQRTSCGHSTLLKMVSNGGYRMDIEWIKWISNNA</sequence>
<keyword evidence="2" id="KW-1185">Reference proteome</keyword>
<organism evidence="1 2">
    <name type="scientific">Trichonephila clavipes</name>
    <name type="common">Golden silk orbweaver</name>
    <name type="synonym">Nephila clavipes</name>
    <dbReference type="NCBI Taxonomy" id="2585209"/>
    <lineage>
        <taxon>Eukaryota</taxon>
        <taxon>Metazoa</taxon>
        <taxon>Ecdysozoa</taxon>
        <taxon>Arthropoda</taxon>
        <taxon>Chelicerata</taxon>
        <taxon>Arachnida</taxon>
        <taxon>Araneae</taxon>
        <taxon>Araneomorphae</taxon>
        <taxon>Entelegynae</taxon>
        <taxon>Araneoidea</taxon>
        <taxon>Nephilidae</taxon>
        <taxon>Trichonephila</taxon>
    </lineage>
</organism>
<dbReference type="Proteomes" id="UP000887159">
    <property type="component" value="Unassembled WGS sequence"/>
</dbReference>
<comment type="caution">
    <text evidence="1">The sequence shown here is derived from an EMBL/GenBank/DDBJ whole genome shotgun (WGS) entry which is preliminary data.</text>
</comment>
<evidence type="ECO:0000313" key="2">
    <source>
        <dbReference type="Proteomes" id="UP000887159"/>
    </source>
</evidence>
<protein>
    <submittedName>
        <fullName evidence="1">Uncharacterized protein</fullName>
    </submittedName>
</protein>
<reference evidence="1" key="1">
    <citation type="submission" date="2020-08" db="EMBL/GenBank/DDBJ databases">
        <title>Multicomponent nature underlies the extraordinary mechanical properties of spider dragline silk.</title>
        <authorList>
            <person name="Kono N."/>
            <person name="Nakamura H."/>
            <person name="Mori M."/>
            <person name="Yoshida Y."/>
            <person name="Ohtoshi R."/>
            <person name="Malay A.D."/>
            <person name="Moran D.A.P."/>
            <person name="Tomita M."/>
            <person name="Numata K."/>
            <person name="Arakawa K."/>
        </authorList>
    </citation>
    <scope>NUCLEOTIDE SEQUENCE</scope>
</reference>
<gene>
    <name evidence="1" type="ORF">TNCV_284011</name>
</gene>